<evidence type="ECO:0000256" key="2">
    <source>
        <dbReference type="ARBA" id="ARBA00022980"/>
    </source>
</evidence>
<dbReference type="PANTHER" id="PTHR36400:SF1">
    <property type="entry name" value="RIBOSOMAL PROTEIN L35"/>
    <property type="match status" value="1"/>
</dbReference>
<dbReference type="AlphaFoldDB" id="A0A200R6W9"/>
<dbReference type="EMBL" id="MVGT01000436">
    <property type="protein sequence ID" value="OVA18459.1"/>
    <property type="molecule type" value="Genomic_DNA"/>
</dbReference>
<evidence type="ECO:0000256" key="3">
    <source>
        <dbReference type="ARBA" id="ARBA00023274"/>
    </source>
</evidence>
<dbReference type="SUPFAM" id="SSF143034">
    <property type="entry name" value="L35p-like"/>
    <property type="match status" value="1"/>
</dbReference>
<dbReference type="GO" id="GO:0006412">
    <property type="term" value="P:translation"/>
    <property type="evidence" value="ECO:0007669"/>
    <property type="project" value="InterPro"/>
</dbReference>
<comment type="caution">
    <text evidence="5">The sequence shown here is derived from an EMBL/GenBank/DDBJ whole genome shotgun (WGS) entry which is preliminary data.</text>
</comment>
<dbReference type="FunCoup" id="A0A200R6W9">
    <property type="interactions" value="499"/>
</dbReference>
<dbReference type="Pfam" id="PF01632">
    <property type="entry name" value="Ribosomal_L35p"/>
    <property type="match status" value="1"/>
</dbReference>
<comment type="similarity">
    <text evidence="1 4">Belongs to the bacterial ribosomal protein bL35 family.</text>
</comment>
<evidence type="ECO:0000313" key="6">
    <source>
        <dbReference type="Proteomes" id="UP000195402"/>
    </source>
</evidence>
<keyword evidence="2 4" id="KW-0689">Ribosomal protein</keyword>
<evidence type="ECO:0000313" key="5">
    <source>
        <dbReference type="EMBL" id="OVA18459.1"/>
    </source>
</evidence>
<gene>
    <name evidence="5" type="ORF">BVC80_1833g137</name>
</gene>
<keyword evidence="3 4" id="KW-0687">Ribonucleoprotein</keyword>
<dbReference type="InterPro" id="IPR001706">
    <property type="entry name" value="Ribosomal_bL35"/>
</dbReference>
<dbReference type="PANTHER" id="PTHR36400">
    <property type="entry name" value="RIBOSOMAL PROTEIN L35"/>
    <property type="match status" value="1"/>
</dbReference>
<reference evidence="5 6" key="1">
    <citation type="journal article" date="2017" name="Mol. Plant">
        <title>The Genome of Medicinal Plant Macleaya cordata Provides New Insights into Benzylisoquinoline Alkaloids Metabolism.</title>
        <authorList>
            <person name="Liu X."/>
            <person name="Liu Y."/>
            <person name="Huang P."/>
            <person name="Ma Y."/>
            <person name="Qing Z."/>
            <person name="Tang Q."/>
            <person name="Cao H."/>
            <person name="Cheng P."/>
            <person name="Zheng Y."/>
            <person name="Yuan Z."/>
            <person name="Zhou Y."/>
            <person name="Liu J."/>
            <person name="Tang Z."/>
            <person name="Zhuo Y."/>
            <person name="Zhang Y."/>
            <person name="Yu L."/>
            <person name="Huang J."/>
            <person name="Yang P."/>
            <person name="Peng Q."/>
            <person name="Zhang J."/>
            <person name="Jiang W."/>
            <person name="Zhang Z."/>
            <person name="Lin K."/>
            <person name="Ro D.K."/>
            <person name="Chen X."/>
            <person name="Xiong X."/>
            <person name="Shang Y."/>
            <person name="Huang S."/>
            <person name="Zeng J."/>
        </authorList>
    </citation>
    <scope>NUCLEOTIDE SEQUENCE [LARGE SCALE GENOMIC DNA]</scope>
    <source>
        <strain evidence="6">cv. BLH2017</strain>
        <tissue evidence="5">Root</tissue>
    </source>
</reference>
<name>A0A200R6W9_MACCD</name>
<evidence type="ECO:0000256" key="1">
    <source>
        <dbReference type="ARBA" id="ARBA00006598"/>
    </source>
</evidence>
<dbReference type="Proteomes" id="UP000195402">
    <property type="component" value="Unassembled WGS sequence"/>
</dbReference>
<dbReference type="InterPro" id="IPR021137">
    <property type="entry name" value="Ribosomal_bL35-like"/>
</dbReference>
<sequence>MQRWFGKLRPFATSATENLSFLSSSSSHRTLLHSSPSPQLQQPVSLIVNNSIFKPLFNAPSITHPQMLHLGFQSSFTQLFLNQSRHFSSKERKRTRVTPVTSKLKKTKMKSYSSFKSRFRVMNDGQIRRWRAGKRHNAHLKSKISKRRLRLPALVHPAYAKVMKKLNFTAC</sequence>
<dbReference type="Gene3D" id="4.10.410.60">
    <property type="match status" value="1"/>
</dbReference>
<dbReference type="OMA" id="MQRWFGK"/>
<dbReference type="GO" id="GO:0003735">
    <property type="term" value="F:structural constituent of ribosome"/>
    <property type="evidence" value="ECO:0007669"/>
    <property type="project" value="InterPro"/>
</dbReference>
<proteinExistence type="inferred from homology"/>
<dbReference type="OrthoDB" id="512750at2759"/>
<dbReference type="InterPro" id="IPR037229">
    <property type="entry name" value="Ribosomal_bL35_sf"/>
</dbReference>
<dbReference type="GO" id="GO:1990904">
    <property type="term" value="C:ribonucleoprotein complex"/>
    <property type="evidence" value="ECO:0007669"/>
    <property type="project" value="UniProtKB-KW"/>
</dbReference>
<organism evidence="5 6">
    <name type="scientific">Macleaya cordata</name>
    <name type="common">Five-seeded plume-poppy</name>
    <name type="synonym">Bocconia cordata</name>
    <dbReference type="NCBI Taxonomy" id="56857"/>
    <lineage>
        <taxon>Eukaryota</taxon>
        <taxon>Viridiplantae</taxon>
        <taxon>Streptophyta</taxon>
        <taxon>Embryophyta</taxon>
        <taxon>Tracheophyta</taxon>
        <taxon>Spermatophyta</taxon>
        <taxon>Magnoliopsida</taxon>
        <taxon>Ranunculales</taxon>
        <taxon>Papaveraceae</taxon>
        <taxon>Papaveroideae</taxon>
        <taxon>Macleaya</taxon>
    </lineage>
</organism>
<dbReference type="STRING" id="56857.A0A200R6W9"/>
<dbReference type="InParanoid" id="A0A200R6W9"/>
<accession>A0A200R6W9</accession>
<dbReference type="PRINTS" id="PR00064">
    <property type="entry name" value="RIBOSOMALL35"/>
</dbReference>
<dbReference type="GO" id="GO:0005840">
    <property type="term" value="C:ribosome"/>
    <property type="evidence" value="ECO:0007669"/>
    <property type="project" value="UniProtKB-KW"/>
</dbReference>
<keyword evidence="6" id="KW-1185">Reference proteome</keyword>
<protein>
    <recommendedName>
        <fullName evidence="4">50S ribosomal protein L35</fullName>
    </recommendedName>
</protein>
<evidence type="ECO:0000256" key="4">
    <source>
        <dbReference type="RuleBase" id="RU000568"/>
    </source>
</evidence>